<dbReference type="Proteomes" id="UP000824025">
    <property type="component" value="Unassembled WGS sequence"/>
</dbReference>
<keyword evidence="2" id="KW-1133">Transmembrane helix</keyword>
<sequence>MFCKQCGKEIEDGSSFCPFCGASQADDAQAQQQAQNQQAQQQAQQPQQPYQAPYNNNPYNQTYYAPPKPQESGAGWGVLGFFFPVVGLILFLVWKDDHPARSKGAGIGALVGVILNVVWIVIYVVIVVAVAGSAGYYAAAPAMLFL</sequence>
<comment type="caution">
    <text evidence="4">The sequence shown here is derived from an EMBL/GenBank/DDBJ whole genome shotgun (WGS) entry which is preliminary data.</text>
</comment>
<protein>
    <submittedName>
        <fullName evidence="4">Zinc ribbon domain-containing protein</fullName>
    </submittedName>
</protein>
<dbReference type="EMBL" id="DXCF01000005">
    <property type="protein sequence ID" value="HIZ09173.1"/>
    <property type="molecule type" value="Genomic_DNA"/>
</dbReference>
<name>A0A9D2D5U7_9FIRM</name>
<evidence type="ECO:0000313" key="4">
    <source>
        <dbReference type="EMBL" id="HIZ09173.1"/>
    </source>
</evidence>
<dbReference type="AlphaFoldDB" id="A0A9D2D5U7"/>
<evidence type="ECO:0000256" key="2">
    <source>
        <dbReference type="SAM" id="Phobius"/>
    </source>
</evidence>
<accession>A0A9D2D5U7</accession>
<organism evidence="4 5">
    <name type="scientific">Candidatus Borkfalkia avicola</name>
    <dbReference type="NCBI Taxonomy" id="2838503"/>
    <lineage>
        <taxon>Bacteria</taxon>
        <taxon>Bacillati</taxon>
        <taxon>Bacillota</taxon>
        <taxon>Clostridia</taxon>
        <taxon>Christensenellales</taxon>
        <taxon>Christensenellaceae</taxon>
        <taxon>Candidatus Borkfalkia</taxon>
    </lineage>
</organism>
<keyword evidence="2" id="KW-0472">Membrane</keyword>
<proteinExistence type="predicted"/>
<feature type="transmembrane region" description="Helical" evidence="2">
    <location>
        <begin position="74"/>
        <end position="94"/>
    </location>
</feature>
<feature type="domain" description="Zinc-ribbon" evidence="3">
    <location>
        <begin position="2"/>
        <end position="23"/>
    </location>
</feature>
<keyword evidence="2" id="KW-0812">Transmembrane</keyword>
<feature type="region of interest" description="Disordered" evidence="1">
    <location>
        <begin position="28"/>
        <end position="57"/>
    </location>
</feature>
<reference evidence="4" key="2">
    <citation type="submission" date="2021-04" db="EMBL/GenBank/DDBJ databases">
        <authorList>
            <person name="Gilroy R."/>
        </authorList>
    </citation>
    <scope>NUCLEOTIDE SEQUENCE</scope>
    <source>
        <strain evidence="4">CHK192-19661</strain>
    </source>
</reference>
<gene>
    <name evidence="4" type="ORF">H9726_01670</name>
</gene>
<evidence type="ECO:0000256" key="1">
    <source>
        <dbReference type="SAM" id="MobiDB-lite"/>
    </source>
</evidence>
<evidence type="ECO:0000259" key="3">
    <source>
        <dbReference type="Pfam" id="PF13240"/>
    </source>
</evidence>
<dbReference type="Pfam" id="PF13240">
    <property type="entry name" value="Zn_Ribbon_1"/>
    <property type="match status" value="1"/>
</dbReference>
<feature type="transmembrane region" description="Helical" evidence="2">
    <location>
        <begin position="106"/>
        <end position="139"/>
    </location>
</feature>
<dbReference type="InterPro" id="IPR026870">
    <property type="entry name" value="Zinc_ribbon_dom"/>
</dbReference>
<evidence type="ECO:0000313" key="5">
    <source>
        <dbReference type="Proteomes" id="UP000824025"/>
    </source>
</evidence>
<reference evidence="4" key="1">
    <citation type="journal article" date="2021" name="PeerJ">
        <title>Extensive microbial diversity within the chicken gut microbiome revealed by metagenomics and culture.</title>
        <authorList>
            <person name="Gilroy R."/>
            <person name="Ravi A."/>
            <person name="Getino M."/>
            <person name="Pursley I."/>
            <person name="Horton D.L."/>
            <person name="Alikhan N.F."/>
            <person name="Baker D."/>
            <person name="Gharbi K."/>
            <person name="Hall N."/>
            <person name="Watson M."/>
            <person name="Adriaenssens E.M."/>
            <person name="Foster-Nyarko E."/>
            <person name="Jarju S."/>
            <person name="Secka A."/>
            <person name="Antonio M."/>
            <person name="Oren A."/>
            <person name="Chaudhuri R.R."/>
            <person name="La Ragione R."/>
            <person name="Hildebrand F."/>
            <person name="Pallen M.J."/>
        </authorList>
    </citation>
    <scope>NUCLEOTIDE SEQUENCE</scope>
    <source>
        <strain evidence="4">CHK192-19661</strain>
    </source>
</reference>